<comment type="caution">
    <text evidence="2">The sequence shown here is derived from an EMBL/GenBank/DDBJ whole genome shotgun (WGS) entry which is preliminary data.</text>
</comment>
<proteinExistence type="predicted"/>
<sequence>MHVTGIPRNADVEECCTKPWRSLLRGVRTFTESVPLHVRTNGGVPPAAQRKKRRRRESGGGEEETGLEVLGGMVGGEMALNWGRKSLRCGRVGGRWKQGEGSVLRRKFEGRTDCLRRKVGERGRRLNGEYCKNGCCVENENCGNSSAAEGSVFRNRSRPRWPLVDPGPDLSAESLSVSCSCGAAKSRDNPITQLLELRRPRP</sequence>
<dbReference type="EMBL" id="JAHRIP010047192">
    <property type="protein sequence ID" value="MEQ2298329.1"/>
    <property type="molecule type" value="Genomic_DNA"/>
</dbReference>
<gene>
    <name evidence="2" type="ORF">AMECASPLE_004032</name>
</gene>
<evidence type="ECO:0000313" key="3">
    <source>
        <dbReference type="Proteomes" id="UP001469553"/>
    </source>
</evidence>
<name>A0ABV0YWT2_9TELE</name>
<accession>A0ABV0YWT2</accession>
<evidence type="ECO:0000256" key="1">
    <source>
        <dbReference type="SAM" id="MobiDB-lite"/>
    </source>
</evidence>
<reference evidence="2 3" key="1">
    <citation type="submission" date="2021-06" db="EMBL/GenBank/DDBJ databases">
        <authorList>
            <person name="Palmer J.M."/>
        </authorList>
    </citation>
    <scope>NUCLEOTIDE SEQUENCE [LARGE SCALE GENOMIC DNA]</scope>
    <source>
        <strain evidence="2 3">AS_MEX2019</strain>
        <tissue evidence="2">Muscle</tissue>
    </source>
</reference>
<keyword evidence="3" id="KW-1185">Reference proteome</keyword>
<feature type="region of interest" description="Disordered" evidence="1">
    <location>
        <begin position="37"/>
        <end position="68"/>
    </location>
</feature>
<dbReference type="Proteomes" id="UP001469553">
    <property type="component" value="Unassembled WGS sequence"/>
</dbReference>
<evidence type="ECO:0000313" key="2">
    <source>
        <dbReference type="EMBL" id="MEQ2298329.1"/>
    </source>
</evidence>
<organism evidence="2 3">
    <name type="scientific">Ameca splendens</name>
    <dbReference type="NCBI Taxonomy" id="208324"/>
    <lineage>
        <taxon>Eukaryota</taxon>
        <taxon>Metazoa</taxon>
        <taxon>Chordata</taxon>
        <taxon>Craniata</taxon>
        <taxon>Vertebrata</taxon>
        <taxon>Euteleostomi</taxon>
        <taxon>Actinopterygii</taxon>
        <taxon>Neopterygii</taxon>
        <taxon>Teleostei</taxon>
        <taxon>Neoteleostei</taxon>
        <taxon>Acanthomorphata</taxon>
        <taxon>Ovalentaria</taxon>
        <taxon>Atherinomorphae</taxon>
        <taxon>Cyprinodontiformes</taxon>
        <taxon>Goodeidae</taxon>
        <taxon>Ameca</taxon>
    </lineage>
</organism>
<protein>
    <submittedName>
        <fullName evidence="2">Uncharacterized protein</fullName>
    </submittedName>
</protein>